<comment type="catalytic activity">
    <reaction evidence="9 10">
        <text>RNA(n) + a ribonucleoside 5'-triphosphate = RNA(n+1) + diphosphate</text>
        <dbReference type="Rhea" id="RHEA:21248"/>
        <dbReference type="Rhea" id="RHEA-COMP:14527"/>
        <dbReference type="Rhea" id="RHEA-COMP:17342"/>
        <dbReference type="ChEBI" id="CHEBI:33019"/>
        <dbReference type="ChEBI" id="CHEBI:61557"/>
        <dbReference type="ChEBI" id="CHEBI:140395"/>
        <dbReference type="EC" id="2.7.7.6"/>
    </reaction>
</comment>
<dbReference type="SUPFAM" id="SSF63562">
    <property type="entry name" value="RPB6/omega subunit-like"/>
    <property type="match status" value="1"/>
</dbReference>
<dbReference type="GO" id="GO:0003677">
    <property type="term" value="F:DNA binding"/>
    <property type="evidence" value="ECO:0007669"/>
    <property type="project" value="UniProtKB-UniRule"/>
</dbReference>
<name>C4GB97_9FIRM</name>
<proteinExistence type="inferred from homology"/>
<dbReference type="GO" id="GO:0003899">
    <property type="term" value="F:DNA-directed RNA polymerase activity"/>
    <property type="evidence" value="ECO:0007669"/>
    <property type="project" value="UniProtKB-UniRule"/>
</dbReference>
<dbReference type="PANTHER" id="PTHR34476">
    <property type="entry name" value="DNA-DIRECTED RNA POLYMERASE SUBUNIT OMEGA"/>
    <property type="match status" value="1"/>
</dbReference>
<dbReference type="NCBIfam" id="TIGR00690">
    <property type="entry name" value="rpoZ"/>
    <property type="match status" value="1"/>
</dbReference>
<evidence type="ECO:0000256" key="3">
    <source>
        <dbReference type="ARBA" id="ARBA00013725"/>
    </source>
</evidence>
<feature type="compositionally biased region" description="Basic and acidic residues" evidence="11">
    <location>
        <begin position="99"/>
        <end position="113"/>
    </location>
</feature>
<sequence length="136" mass="14842">MAKNDARFEMIHPSYVELMQIINNQVEVGEEPMVNSRYTIVAACAKRARQLIAGASPMIENTEGMKPITIAVHELAQGKLVILNEEEALAARTAAEAAARAEKEKRDALKAQDEAEEDEEESSDLTDAAGSELEEA</sequence>
<keyword evidence="4 10" id="KW-0240">DNA-directed RNA polymerase</keyword>
<evidence type="ECO:0000256" key="11">
    <source>
        <dbReference type="SAM" id="MobiDB-lite"/>
    </source>
</evidence>
<dbReference type="RefSeq" id="WP_006906208.1">
    <property type="nucleotide sequence ID" value="NZ_GG665866.1"/>
</dbReference>
<dbReference type="GO" id="GO:0006351">
    <property type="term" value="P:DNA-templated transcription"/>
    <property type="evidence" value="ECO:0007669"/>
    <property type="project" value="UniProtKB-UniRule"/>
</dbReference>
<dbReference type="STRING" id="626523.GCWU000342_01198"/>
<organism evidence="12 13">
    <name type="scientific">Shuttleworthella satelles DSM 14600</name>
    <dbReference type="NCBI Taxonomy" id="626523"/>
    <lineage>
        <taxon>Bacteria</taxon>
        <taxon>Bacillati</taxon>
        <taxon>Bacillota</taxon>
        <taxon>Clostridia</taxon>
        <taxon>Lachnospirales</taxon>
        <taxon>Lachnospiraceae</taxon>
        <taxon>Shuttleworthella</taxon>
    </lineage>
</organism>
<dbReference type="Gene3D" id="3.90.940.10">
    <property type="match status" value="1"/>
</dbReference>
<reference evidence="12" key="1">
    <citation type="submission" date="2009-04" db="EMBL/GenBank/DDBJ databases">
        <authorList>
            <person name="Weinstock G."/>
            <person name="Sodergren E."/>
            <person name="Clifton S."/>
            <person name="Fulton L."/>
            <person name="Fulton B."/>
            <person name="Courtney L."/>
            <person name="Fronick C."/>
            <person name="Harrison M."/>
            <person name="Strong C."/>
            <person name="Farmer C."/>
            <person name="Delahaunty K."/>
            <person name="Markovic C."/>
            <person name="Hall O."/>
            <person name="Minx P."/>
            <person name="Tomlinson C."/>
            <person name="Mitreva M."/>
            <person name="Nelson J."/>
            <person name="Hou S."/>
            <person name="Wollam A."/>
            <person name="Pepin K.H."/>
            <person name="Johnson M."/>
            <person name="Bhonagiri V."/>
            <person name="Nash W.E."/>
            <person name="Warren W."/>
            <person name="Chinwalla A."/>
            <person name="Mardis E.R."/>
            <person name="Wilson R.K."/>
        </authorList>
    </citation>
    <scope>NUCLEOTIDE SEQUENCE [LARGE SCALE GENOMIC DNA]</scope>
    <source>
        <strain evidence="12">DSM 14600</strain>
    </source>
</reference>
<keyword evidence="13" id="KW-1185">Reference proteome</keyword>
<protein>
    <recommendedName>
        <fullName evidence="3 10">DNA-directed RNA polymerase subunit omega</fullName>
        <shortName evidence="10">RNAP omega subunit</shortName>
        <ecNumber evidence="2 10">2.7.7.6</ecNumber>
    </recommendedName>
    <alternativeName>
        <fullName evidence="10">RNA polymerase omega subunit</fullName>
    </alternativeName>
    <alternativeName>
        <fullName evidence="8 10">Transcriptase subunit omega</fullName>
    </alternativeName>
</protein>
<dbReference type="HOGENOM" id="CLU_153189_0_0_9"/>
<evidence type="ECO:0000256" key="10">
    <source>
        <dbReference type="HAMAP-Rule" id="MF_00366"/>
    </source>
</evidence>
<dbReference type="HAMAP" id="MF_00366">
    <property type="entry name" value="RNApol_bact_RpoZ"/>
    <property type="match status" value="1"/>
</dbReference>
<dbReference type="InterPro" id="IPR006110">
    <property type="entry name" value="Pol_omega/Rpo6/RPB6"/>
</dbReference>
<evidence type="ECO:0000256" key="2">
    <source>
        <dbReference type="ARBA" id="ARBA00012418"/>
    </source>
</evidence>
<comment type="similarity">
    <text evidence="1 10">Belongs to the RNA polymerase subunit omega family.</text>
</comment>
<evidence type="ECO:0000313" key="12">
    <source>
        <dbReference type="EMBL" id="EEP28390.1"/>
    </source>
</evidence>
<keyword evidence="7 10" id="KW-0804">Transcription</keyword>
<evidence type="ECO:0000256" key="7">
    <source>
        <dbReference type="ARBA" id="ARBA00023163"/>
    </source>
</evidence>
<comment type="subunit">
    <text evidence="10">The RNAP catalytic core consists of 2 alpha, 1 beta, 1 beta' and 1 omega subunit. When a sigma factor is associated with the core the holoenzyme is formed, which can initiate transcription.</text>
</comment>
<evidence type="ECO:0000256" key="1">
    <source>
        <dbReference type="ARBA" id="ARBA00006711"/>
    </source>
</evidence>
<evidence type="ECO:0000256" key="4">
    <source>
        <dbReference type="ARBA" id="ARBA00022478"/>
    </source>
</evidence>
<evidence type="ECO:0000256" key="6">
    <source>
        <dbReference type="ARBA" id="ARBA00022695"/>
    </source>
</evidence>
<dbReference type="Pfam" id="PF01192">
    <property type="entry name" value="RNA_pol_Rpb6"/>
    <property type="match status" value="1"/>
</dbReference>
<dbReference type="InterPro" id="IPR036161">
    <property type="entry name" value="RPB6/omega-like_sf"/>
</dbReference>
<comment type="caution">
    <text evidence="12">The sequence shown here is derived from an EMBL/GenBank/DDBJ whole genome shotgun (WGS) entry which is preliminary data.</text>
</comment>
<dbReference type="InterPro" id="IPR003716">
    <property type="entry name" value="DNA-dir_RNA_pol_omega"/>
</dbReference>
<dbReference type="PANTHER" id="PTHR34476:SF1">
    <property type="entry name" value="DNA-DIRECTED RNA POLYMERASE SUBUNIT OMEGA"/>
    <property type="match status" value="1"/>
</dbReference>
<dbReference type="EC" id="2.7.7.6" evidence="2 10"/>
<evidence type="ECO:0000256" key="5">
    <source>
        <dbReference type="ARBA" id="ARBA00022679"/>
    </source>
</evidence>
<feature type="compositionally biased region" description="Acidic residues" evidence="11">
    <location>
        <begin position="114"/>
        <end position="124"/>
    </location>
</feature>
<accession>C4GB97</accession>
<feature type="region of interest" description="Disordered" evidence="11">
    <location>
        <begin position="96"/>
        <end position="136"/>
    </location>
</feature>
<keyword evidence="5 10" id="KW-0808">Transferase</keyword>
<dbReference type="eggNOG" id="COG1758">
    <property type="taxonomic scope" value="Bacteria"/>
</dbReference>
<evidence type="ECO:0000256" key="9">
    <source>
        <dbReference type="ARBA" id="ARBA00048552"/>
    </source>
</evidence>
<keyword evidence="6 10" id="KW-0548">Nucleotidyltransferase</keyword>
<dbReference type="EMBL" id="ACIP02000002">
    <property type="protein sequence ID" value="EEP28390.1"/>
    <property type="molecule type" value="Genomic_DNA"/>
</dbReference>
<dbReference type="GO" id="GO:0000428">
    <property type="term" value="C:DNA-directed RNA polymerase complex"/>
    <property type="evidence" value="ECO:0007669"/>
    <property type="project" value="UniProtKB-KW"/>
</dbReference>
<comment type="function">
    <text evidence="10">Promotes RNA polymerase assembly. Latches the N- and C-terminal regions of the beta' subunit thereby facilitating its interaction with the beta and alpha subunits.</text>
</comment>
<evidence type="ECO:0000313" key="13">
    <source>
        <dbReference type="Proteomes" id="UP000003494"/>
    </source>
</evidence>
<dbReference type="SMART" id="SM01409">
    <property type="entry name" value="RNA_pol_Rpb6"/>
    <property type="match status" value="1"/>
</dbReference>
<gene>
    <name evidence="10 12" type="primary">rpoZ</name>
    <name evidence="12" type="ORF">GCWU000342_01198</name>
</gene>
<dbReference type="AlphaFoldDB" id="C4GB97"/>
<evidence type="ECO:0000256" key="8">
    <source>
        <dbReference type="ARBA" id="ARBA00029924"/>
    </source>
</evidence>
<dbReference type="Proteomes" id="UP000003494">
    <property type="component" value="Unassembled WGS sequence"/>
</dbReference>